<feature type="domain" description="Signal transduction histidine kinase subgroup 3 dimerisation and phosphoacceptor" evidence="6">
    <location>
        <begin position="182"/>
        <end position="246"/>
    </location>
</feature>
<dbReference type="Gene3D" id="3.30.565.10">
    <property type="entry name" value="Histidine kinase-like ATPase, C-terminal domain"/>
    <property type="match status" value="1"/>
</dbReference>
<evidence type="ECO:0000256" key="5">
    <source>
        <dbReference type="SAM" id="Phobius"/>
    </source>
</evidence>
<keyword evidence="5" id="KW-0812">Transmembrane</keyword>
<dbReference type="SUPFAM" id="SSF55874">
    <property type="entry name" value="ATPase domain of HSP90 chaperone/DNA topoisomerase II/histidine kinase"/>
    <property type="match status" value="1"/>
</dbReference>
<feature type="compositionally biased region" description="Basic and acidic residues" evidence="4">
    <location>
        <begin position="396"/>
        <end position="406"/>
    </location>
</feature>
<dbReference type="GO" id="GO:0016020">
    <property type="term" value="C:membrane"/>
    <property type="evidence" value="ECO:0007669"/>
    <property type="project" value="InterPro"/>
</dbReference>
<keyword evidence="3" id="KW-0902">Two-component regulatory system</keyword>
<organism evidence="7">
    <name type="scientific">Streptomyces echinatus</name>
    <dbReference type="NCBI Taxonomy" id="67293"/>
    <lineage>
        <taxon>Bacteria</taxon>
        <taxon>Bacillati</taxon>
        <taxon>Actinomycetota</taxon>
        <taxon>Actinomycetes</taxon>
        <taxon>Kitasatosporales</taxon>
        <taxon>Streptomycetaceae</taxon>
        <taxon>Streptomyces</taxon>
    </lineage>
</organism>
<feature type="transmembrane region" description="Helical" evidence="5">
    <location>
        <begin position="12"/>
        <end position="34"/>
    </location>
</feature>
<dbReference type="InterPro" id="IPR050482">
    <property type="entry name" value="Sensor_HK_TwoCompSys"/>
</dbReference>
<feature type="transmembrane region" description="Helical" evidence="5">
    <location>
        <begin position="40"/>
        <end position="62"/>
    </location>
</feature>
<dbReference type="InterPro" id="IPR036890">
    <property type="entry name" value="HATPase_C_sf"/>
</dbReference>
<protein>
    <submittedName>
        <fullName evidence="7">Signal transduction histidine kinase</fullName>
    </submittedName>
</protein>
<evidence type="ECO:0000256" key="4">
    <source>
        <dbReference type="SAM" id="MobiDB-lite"/>
    </source>
</evidence>
<feature type="region of interest" description="Disordered" evidence="4">
    <location>
        <begin position="384"/>
        <end position="406"/>
    </location>
</feature>
<accession>A1C182</accession>
<evidence type="ECO:0000313" key="7">
    <source>
        <dbReference type="EMBL" id="ABL09962.1"/>
    </source>
</evidence>
<dbReference type="GO" id="GO:0046983">
    <property type="term" value="F:protein dimerization activity"/>
    <property type="evidence" value="ECO:0007669"/>
    <property type="project" value="InterPro"/>
</dbReference>
<keyword evidence="5" id="KW-1133">Transmembrane helix</keyword>
<evidence type="ECO:0000256" key="1">
    <source>
        <dbReference type="ARBA" id="ARBA00022679"/>
    </source>
</evidence>
<keyword evidence="1" id="KW-0808">Transferase</keyword>
<dbReference type="InterPro" id="IPR011712">
    <property type="entry name" value="Sig_transdc_His_kin_sub3_dim/P"/>
</dbReference>
<dbReference type="PANTHER" id="PTHR24421">
    <property type="entry name" value="NITRATE/NITRITE SENSOR PROTEIN NARX-RELATED"/>
    <property type="match status" value="1"/>
</dbReference>
<dbReference type="EMBL" id="DQ915964">
    <property type="protein sequence ID" value="ABL09962.1"/>
    <property type="molecule type" value="Genomic_DNA"/>
</dbReference>
<feature type="transmembrane region" description="Helical" evidence="5">
    <location>
        <begin position="113"/>
        <end position="131"/>
    </location>
</feature>
<dbReference type="Gene3D" id="1.20.5.1930">
    <property type="match status" value="1"/>
</dbReference>
<feature type="transmembrane region" description="Helical" evidence="5">
    <location>
        <begin position="74"/>
        <end position="93"/>
    </location>
</feature>
<keyword evidence="5" id="KW-0472">Membrane</keyword>
<dbReference type="AlphaFoldDB" id="A1C182"/>
<dbReference type="Pfam" id="PF07730">
    <property type="entry name" value="HisKA_3"/>
    <property type="match status" value="1"/>
</dbReference>
<evidence type="ECO:0000256" key="3">
    <source>
        <dbReference type="ARBA" id="ARBA00023012"/>
    </source>
</evidence>
<reference evidence="7" key="1">
    <citation type="submission" date="2006-08" db="EMBL/GenBank/DDBJ databases">
        <title>Cloning and heterologous expression of the aranciamycin biosynthetic gene cluster revealed a new flexible glycosyltransferase.</title>
        <authorList>
            <person name="Luzhetskyy A."/>
            <person name="Mayer A."/>
            <person name="Hoffman J."/>
            <person name="Wohlert S."/>
            <person name="Vente A."/>
            <person name="Bechthold A."/>
        </authorList>
    </citation>
    <scope>NUCLEOTIDE SEQUENCE</scope>
</reference>
<evidence type="ECO:0000259" key="6">
    <source>
        <dbReference type="Pfam" id="PF07730"/>
    </source>
</evidence>
<feature type="transmembrane region" description="Helical" evidence="5">
    <location>
        <begin position="143"/>
        <end position="162"/>
    </location>
</feature>
<dbReference type="PANTHER" id="PTHR24421:SF63">
    <property type="entry name" value="SENSOR HISTIDINE KINASE DESK"/>
    <property type="match status" value="1"/>
</dbReference>
<sequence>MRGLRRGALVPWWPVLIVVLLQCGLALAGLSAMLGTGATATAVVAWAVLLPPLVVLQVHHTLHGAVLARRRRRWAGVVAQAALTYLPVLVWGVEWPAMAGFAAGSAQAVLNGPAGNVSFAVIVAVAWPVAVGSGLPQYQAATVTAVTAAVGLGVAALMRMAWRLCRLDHARDTAVRDAAHQERLRIARDLHDLVASRLTMAALRGELAERYLTGQDERARAELRTAVELARDALTDVRSLAHGIQTLSLSGELNVARATLRAVGVDVTIRREPCRLAAEVENVLAAALREAVTNLLRHSTAGRCRITVRRRNGQVVLCVANDGVPEELRVPARERWELPRERRGLGNLSGRASAVGGSCTTAVTPDGWFLLTVACPVLRTDPQLRAASPRPGLSGPRRDDCAPRAS</sequence>
<keyword evidence="2 7" id="KW-0418">Kinase</keyword>
<proteinExistence type="predicted"/>
<evidence type="ECO:0000256" key="2">
    <source>
        <dbReference type="ARBA" id="ARBA00022777"/>
    </source>
</evidence>
<dbReference type="GO" id="GO:0000155">
    <property type="term" value="F:phosphorelay sensor kinase activity"/>
    <property type="evidence" value="ECO:0007669"/>
    <property type="project" value="InterPro"/>
</dbReference>
<name>A1C182_9ACTN</name>